<dbReference type="EMBL" id="CP027666">
    <property type="protein sequence ID" value="AVO34687.1"/>
    <property type="molecule type" value="Genomic_DNA"/>
</dbReference>
<dbReference type="KEGG" id="otk:C6570_10965"/>
<evidence type="ECO:0000256" key="1">
    <source>
        <dbReference type="ARBA" id="ARBA00022714"/>
    </source>
</evidence>
<dbReference type="CDD" id="cd03467">
    <property type="entry name" value="Rieske"/>
    <property type="match status" value="1"/>
</dbReference>
<sequence length="149" mass="15780">MSLPPAPPLESESAPVDGPPEALGKPDAGAESLPLCASADLVEGGLAVAFDVVYAGQTCRAFAIRFEGQLHAYLNRCTHVAMEMDYQEGRFFDDTGRWLLCASHGAAYAPGTGECAGGPCRGGLIKVDLSEDEGVVHWHTSYLLKPLVF</sequence>
<gene>
    <name evidence="7" type="ORF">C6570_10965</name>
</gene>
<organism evidence="7 8">
    <name type="scientific">Ottowia oryzae</name>
    <dbReference type="NCBI Taxonomy" id="2109914"/>
    <lineage>
        <taxon>Bacteria</taxon>
        <taxon>Pseudomonadati</taxon>
        <taxon>Pseudomonadota</taxon>
        <taxon>Betaproteobacteria</taxon>
        <taxon>Burkholderiales</taxon>
        <taxon>Comamonadaceae</taxon>
        <taxon>Ottowia</taxon>
    </lineage>
</organism>
<dbReference type="Pfam" id="PF00355">
    <property type="entry name" value="Rieske"/>
    <property type="match status" value="1"/>
</dbReference>
<feature type="region of interest" description="Disordered" evidence="5">
    <location>
        <begin position="1"/>
        <end position="27"/>
    </location>
</feature>
<keyword evidence="8" id="KW-1185">Reference proteome</keyword>
<dbReference type="Gene3D" id="2.102.10.10">
    <property type="entry name" value="Rieske [2Fe-2S] iron-sulphur domain"/>
    <property type="match status" value="1"/>
</dbReference>
<name>A0A2S0MFV6_9BURK</name>
<accession>A0A2S0MFV6</accession>
<evidence type="ECO:0000259" key="6">
    <source>
        <dbReference type="PROSITE" id="PS51296"/>
    </source>
</evidence>
<evidence type="ECO:0000313" key="8">
    <source>
        <dbReference type="Proteomes" id="UP000239709"/>
    </source>
</evidence>
<proteinExistence type="predicted"/>
<dbReference type="GO" id="GO:0046872">
    <property type="term" value="F:metal ion binding"/>
    <property type="evidence" value="ECO:0007669"/>
    <property type="project" value="UniProtKB-KW"/>
</dbReference>
<keyword evidence="4" id="KW-0411">Iron-sulfur</keyword>
<feature type="domain" description="Rieske" evidence="6">
    <location>
        <begin position="33"/>
        <end position="138"/>
    </location>
</feature>
<dbReference type="PANTHER" id="PTHR40261:SF1">
    <property type="entry name" value="RIESKE DOMAIN-CONTAINING PROTEIN"/>
    <property type="match status" value="1"/>
</dbReference>
<keyword evidence="2" id="KW-0479">Metal-binding</keyword>
<dbReference type="PANTHER" id="PTHR40261">
    <property type="match status" value="1"/>
</dbReference>
<dbReference type="InterPro" id="IPR017941">
    <property type="entry name" value="Rieske_2Fe-2S"/>
</dbReference>
<dbReference type="OrthoDB" id="9794779at2"/>
<dbReference type="SUPFAM" id="SSF50022">
    <property type="entry name" value="ISP domain"/>
    <property type="match status" value="1"/>
</dbReference>
<evidence type="ECO:0000313" key="7">
    <source>
        <dbReference type="EMBL" id="AVO34687.1"/>
    </source>
</evidence>
<evidence type="ECO:0000256" key="3">
    <source>
        <dbReference type="ARBA" id="ARBA00023004"/>
    </source>
</evidence>
<dbReference type="InterPro" id="IPR036922">
    <property type="entry name" value="Rieske_2Fe-2S_sf"/>
</dbReference>
<dbReference type="PROSITE" id="PS51296">
    <property type="entry name" value="RIESKE"/>
    <property type="match status" value="1"/>
</dbReference>
<dbReference type="AlphaFoldDB" id="A0A2S0MFV6"/>
<protein>
    <submittedName>
        <fullName evidence="7">2Fe-2S ferredoxin</fullName>
    </submittedName>
</protein>
<evidence type="ECO:0000256" key="2">
    <source>
        <dbReference type="ARBA" id="ARBA00022723"/>
    </source>
</evidence>
<dbReference type="Proteomes" id="UP000239709">
    <property type="component" value="Chromosome"/>
</dbReference>
<reference evidence="7 8" key="1">
    <citation type="submission" date="2018-03" db="EMBL/GenBank/DDBJ databases">
        <title>Genome sequencing of Ottowia sp.</title>
        <authorList>
            <person name="Kim S.-J."/>
            <person name="Heo J."/>
            <person name="Kwon S.-W."/>
        </authorList>
    </citation>
    <scope>NUCLEOTIDE SEQUENCE [LARGE SCALE GENOMIC DNA]</scope>
    <source>
        <strain evidence="7 8">KADR8-3</strain>
    </source>
</reference>
<keyword evidence="3" id="KW-0408">Iron</keyword>
<evidence type="ECO:0000256" key="4">
    <source>
        <dbReference type="ARBA" id="ARBA00023014"/>
    </source>
</evidence>
<keyword evidence="1" id="KW-0001">2Fe-2S</keyword>
<evidence type="ECO:0000256" key="5">
    <source>
        <dbReference type="SAM" id="MobiDB-lite"/>
    </source>
</evidence>
<dbReference type="RefSeq" id="WP_106703239.1">
    <property type="nucleotide sequence ID" value="NZ_CP027666.1"/>
</dbReference>
<dbReference type="GO" id="GO:0051537">
    <property type="term" value="F:2 iron, 2 sulfur cluster binding"/>
    <property type="evidence" value="ECO:0007669"/>
    <property type="project" value="UniProtKB-KW"/>
</dbReference>